<reference evidence="1 2" key="1">
    <citation type="submission" date="2016-08" db="EMBL/GenBank/DDBJ databases">
        <authorList>
            <consortium name="Lentinula edodes genome sequencing consortium"/>
            <person name="Sakamoto Y."/>
            <person name="Nakade K."/>
            <person name="Sato S."/>
            <person name="Yoshida Y."/>
            <person name="Miyazaki K."/>
            <person name="Natsume S."/>
            <person name="Konno N."/>
        </authorList>
    </citation>
    <scope>NUCLEOTIDE SEQUENCE [LARGE SCALE GENOMIC DNA]</scope>
    <source>
        <strain evidence="1 2">NBRC 111202</strain>
    </source>
</reference>
<dbReference type="AlphaFoldDB" id="A0A1Q3DWU2"/>
<organism evidence="1 2">
    <name type="scientific">Lentinula edodes</name>
    <name type="common">Shiitake mushroom</name>
    <name type="synonym">Lentinus edodes</name>
    <dbReference type="NCBI Taxonomy" id="5353"/>
    <lineage>
        <taxon>Eukaryota</taxon>
        <taxon>Fungi</taxon>
        <taxon>Dikarya</taxon>
        <taxon>Basidiomycota</taxon>
        <taxon>Agaricomycotina</taxon>
        <taxon>Agaricomycetes</taxon>
        <taxon>Agaricomycetidae</taxon>
        <taxon>Agaricales</taxon>
        <taxon>Marasmiineae</taxon>
        <taxon>Omphalotaceae</taxon>
        <taxon>Lentinula</taxon>
    </lineage>
</organism>
<gene>
    <name evidence="1" type="ORF">LENED_000651</name>
</gene>
<sequence length="116" mass="13068">MLKVIAFSPEQIFGKVSTITRYSDELCKEPASPVKLQCCGSLEALRVATAIRLLESALIPIVDLQGFKCKLYSNLTPKNGSQMDRLLHHWHQRHYVGSGELVSVFLRLNIENSRGR</sequence>
<proteinExistence type="predicted"/>
<evidence type="ECO:0000313" key="1">
    <source>
        <dbReference type="EMBL" id="GAV99208.1"/>
    </source>
</evidence>
<evidence type="ECO:0000313" key="2">
    <source>
        <dbReference type="Proteomes" id="UP000188533"/>
    </source>
</evidence>
<protein>
    <submittedName>
        <fullName evidence="1">Uncharacterized protein</fullName>
    </submittedName>
</protein>
<dbReference type="Proteomes" id="UP000188533">
    <property type="component" value="Unassembled WGS sequence"/>
</dbReference>
<reference evidence="1 2" key="2">
    <citation type="submission" date="2017-02" db="EMBL/GenBank/DDBJ databases">
        <title>A genome survey and senescence transcriptome analysis in Lentinula edodes.</title>
        <authorList>
            <person name="Sakamoto Y."/>
            <person name="Nakade K."/>
            <person name="Sato S."/>
            <person name="Yoshida Y."/>
            <person name="Miyazaki K."/>
            <person name="Natsume S."/>
            <person name="Konno N."/>
        </authorList>
    </citation>
    <scope>NUCLEOTIDE SEQUENCE [LARGE SCALE GENOMIC DNA]</scope>
    <source>
        <strain evidence="1 2">NBRC 111202</strain>
    </source>
</reference>
<name>A0A1Q3DWU2_LENED</name>
<dbReference type="EMBL" id="BDGU01000012">
    <property type="protein sequence ID" value="GAV99208.1"/>
    <property type="molecule type" value="Genomic_DNA"/>
</dbReference>
<accession>A0A1Q3DWU2</accession>
<comment type="caution">
    <text evidence="1">The sequence shown here is derived from an EMBL/GenBank/DDBJ whole genome shotgun (WGS) entry which is preliminary data.</text>
</comment>
<keyword evidence="2" id="KW-1185">Reference proteome</keyword>